<dbReference type="EMBL" id="AP019416">
    <property type="protein sequence ID" value="BBI54151.1"/>
    <property type="molecule type" value="Genomic_DNA"/>
</dbReference>
<accession>A0ABN5XC77</accession>
<gene>
    <name evidence="2" type="ORF">HORIV_65720</name>
</gene>
<protein>
    <recommendedName>
        <fullName evidence="1">HTH lysR-type domain-containing protein</fullName>
    </recommendedName>
</protein>
<dbReference type="SUPFAM" id="SSF46785">
    <property type="entry name" value="Winged helix' DNA-binding domain"/>
    <property type="match status" value="1"/>
</dbReference>
<sequence length="52" mass="6169">MISITIASFQEGHAMELRHMRYFVAIVETLNFTRAAQRVHVTNRRYRIKFAS</sequence>
<evidence type="ECO:0000313" key="2">
    <source>
        <dbReference type="EMBL" id="BBI54151.1"/>
    </source>
</evidence>
<proteinExistence type="predicted"/>
<evidence type="ECO:0000313" key="3">
    <source>
        <dbReference type="Proteomes" id="UP000289555"/>
    </source>
</evidence>
<name>A0ABN5XC77_9GAMM</name>
<dbReference type="InterPro" id="IPR000847">
    <property type="entry name" value="LysR_HTH_N"/>
</dbReference>
<organism evidence="2 3">
    <name type="scientific">Vreelandella olivaria</name>
    <dbReference type="NCBI Taxonomy" id="390919"/>
    <lineage>
        <taxon>Bacteria</taxon>
        <taxon>Pseudomonadati</taxon>
        <taxon>Pseudomonadota</taxon>
        <taxon>Gammaproteobacteria</taxon>
        <taxon>Oceanospirillales</taxon>
        <taxon>Halomonadaceae</taxon>
        <taxon>Vreelandella</taxon>
    </lineage>
</organism>
<dbReference type="InterPro" id="IPR036390">
    <property type="entry name" value="WH_DNA-bd_sf"/>
</dbReference>
<dbReference type="InterPro" id="IPR036388">
    <property type="entry name" value="WH-like_DNA-bd_sf"/>
</dbReference>
<feature type="domain" description="HTH lysR-type" evidence="1">
    <location>
        <begin position="15"/>
        <end position="42"/>
    </location>
</feature>
<keyword evidence="3" id="KW-1185">Reference proteome</keyword>
<dbReference type="PROSITE" id="PS50931">
    <property type="entry name" value="HTH_LYSR"/>
    <property type="match status" value="1"/>
</dbReference>
<dbReference type="Pfam" id="PF00126">
    <property type="entry name" value="HTH_1"/>
    <property type="match status" value="1"/>
</dbReference>
<dbReference type="Proteomes" id="UP000289555">
    <property type="component" value="Chromosome"/>
</dbReference>
<evidence type="ECO:0000259" key="1">
    <source>
        <dbReference type="PROSITE" id="PS50931"/>
    </source>
</evidence>
<dbReference type="Gene3D" id="1.10.10.10">
    <property type="entry name" value="Winged helix-like DNA-binding domain superfamily/Winged helix DNA-binding domain"/>
    <property type="match status" value="1"/>
</dbReference>
<reference evidence="3" key="1">
    <citation type="journal article" date="2019" name="Microbiol. Resour. Announc.">
        <title>Complete Genome Sequence of Halomonas olivaria, a Moderately Halophilic Bacterium Isolated from Olive Processing Effluents, Obtained by Nanopore Sequencing.</title>
        <authorList>
            <person name="Nagata S."/>
            <person name="Ii K.M."/>
            <person name="Tsukimi T."/>
            <person name="Miura M.C."/>
            <person name="Galipon J."/>
            <person name="Arakawa K."/>
        </authorList>
    </citation>
    <scope>NUCLEOTIDE SEQUENCE [LARGE SCALE GENOMIC DNA]</scope>
    <source>
        <strain evidence="3">TYRC17</strain>
    </source>
</reference>